<sequence length="390" mass="43642">MKILQKIKEWKLNRPESQWSKKKLAIAGAALVVAVGLVIGGKILVDHWQFKNYKVITRTELEDTTTTAEYAEFGDYILKYGGDGVTLLNAQGEEVWNEPQTMENPVVAMRGEYCVVYDKKGTDIGVYNFSGRVTDIQTKLPVEKVCINPQGITGVVLADGEITWIHVYDQKGEELVTAKTSVDNPGYPVDLSLSDNGQLMAVSYLCVKDNQPASFMAFYNFGNTGQNQMDNQVSGYNYVGTLIPQVNYLSDSQTLAFSDNGFLTYSGKQIPEESNRITLDDDILSVFHDDQYVGMAYKTGKEKKSYEIVLYTTGGAQKAKFTVDFAFDHVALSKEQIFVYNEKEVGIYTLQGNCRYQGTIKEGNVENIFRISGNRYMVILDSGTETIRLQ</sequence>
<dbReference type="Proteomes" id="UP000440513">
    <property type="component" value="Unassembled WGS sequence"/>
</dbReference>
<dbReference type="InterPro" id="IPR043765">
    <property type="entry name" value="DUF5711"/>
</dbReference>
<organism evidence="1 2">
    <name type="scientific">Oliverpabstia intestinalis</name>
    <dbReference type="NCBI Taxonomy" id="2606633"/>
    <lineage>
        <taxon>Bacteria</taxon>
        <taxon>Bacillati</taxon>
        <taxon>Bacillota</taxon>
        <taxon>Clostridia</taxon>
        <taxon>Lachnospirales</taxon>
        <taxon>Lachnospiraceae</taxon>
        <taxon>Oliverpabstia</taxon>
    </lineage>
</organism>
<protein>
    <submittedName>
        <fullName evidence="1">Uncharacterized protein</fullName>
    </submittedName>
</protein>
<accession>A0A7X2P5N8</accession>
<dbReference type="EMBL" id="VUMS01000026">
    <property type="protein sequence ID" value="MST67437.1"/>
    <property type="molecule type" value="Genomic_DNA"/>
</dbReference>
<dbReference type="SUPFAM" id="SSF82171">
    <property type="entry name" value="DPP6 N-terminal domain-like"/>
    <property type="match status" value="1"/>
</dbReference>
<evidence type="ECO:0000313" key="2">
    <source>
        <dbReference type="Proteomes" id="UP000440513"/>
    </source>
</evidence>
<dbReference type="Pfam" id="PF18975">
    <property type="entry name" value="DUF5711"/>
    <property type="match status" value="1"/>
</dbReference>
<comment type="caution">
    <text evidence="1">The sequence shown here is derived from an EMBL/GenBank/DDBJ whole genome shotgun (WGS) entry which is preliminary data.</text>
</comment>
<dbReference type="RefSeq" id="WP_154432834.1">
    <property type="nucleotide sequence ID" value="NZ_JBQKJX010000022.1"/>
</dbReference>
<evidence type="ECO:0000313" key="1">
    <source>
        <dbReference type="EMBL" id="MST67437.1"/>
    </source>
</evidence>
<proteinExistence type="predicted"/>
<reference evidence="1 2" key="1">
    <citation type="submission" date="2019-08" db="EMBL/GenBank/DDBJ databases">
        <title>In-depth cultivation of the pig gut microbiome towards novel bacterial diversity and tailored functional studies.</title>
        <authorList>
            <person name="Wylensek D."/>
            <person name="Hitch T.C.A."/>
            <person name="Clavel T."/>
        </authorList>
    </citation>
    <scope>NUCLEOTIDE SEQUENCE [LARGE SCALE GENOMIC DNA]</scope>
    <source>
        <strain evidence="1 2">BSM-380-WT-5A</strain>
    </source>
</reference>
<dbReference type="AlphaFoldDB" id="A0A7X2P5N8"/>
<gene>
    <name evidence="1" type="ORF">FYJ57_12095</name>
</gene>
<name>A0A7X2P5N8_9FIRM</name>
<keyword evidence="2" id="KW-1185">Reference proteome</keyword>